<dbReference type="PROSITE" id="PS50932">
    <property type="entry name" value="HTH_LACI_2"/>
    <property type="match status" value="1"/>
</dbReference>
<dbReference type="Pfam" id="PF13377">
    <property type="entry name" value="Peripla_BP_3"/>
    <property type="match status" value="1"/>
</dbReference>
<dbReference type="RefSeq" id="WP_110105872.1">
    <property type="nucleotide sequence ID" value="NZ_JACBZZ010000001.1"/>
</dbReference>
<evidence type="ECO:0000256" key="2">
    <source>
        <dbReference type="ARBA" id="ARBA00023125"/>
    </source>
</evidence>
<dbReference type="EMBL" id="QHLZ01000004">
    <property type="protein sequence ID" value="PXA66007.1"/>
    <property type="molecule type" value="Genomic_DNA"/>
</dbReference>
<dbReference type="SUPFAM" id="SSF53822">
    <property type="entry name" value="Periplasmic binding protein-like I"/>
    <property type="match status" value="1"/>
</dbReference>
<dbReference type="OrthoDB" id="3510266at2"/>
<dbReference type="PANTHER" id="PTHR30146:SF153">
    <property type="entry name" value="LACTOSE OPERON REPRESSOR"/>
    <property type="match status" value="1"/>
</dbReference>
<keyword evidence="2" id="KW-0238">DNA-binding</keyword>
<dbReference type="Gene3D" id="1.10.260.40">
    <property type="entry name" value="lambda repressor-like DNA-binding domains"/>
    <property type="match status" value="1"/>
</dbReference>
<dbReference type="GO" id="GO:0000976">
    <property type="term" value="F:transcription cis-regulatory region binding"/>
    <property type="evidence" value="ECO:0007669"/>
    <property type="project" value="TreeGrafter"/>
</dbReference>
<dbReference type="CDD" id="cd06267">
    <property type="entry name" value="PBP1_LacI_sugar_binding-like"/>
    <property type="match status" value="1"/>
</dbReference>
<protein>
    <submittedName>
        <fullName evidence="4">LacI family transcriptional regulator</fullName>
    </submittedName>
</protein>
<accession>A0A2V3DS45</accession>
<dbReference type="InterPro" id="IPR010982">
    <property type="entry name" value="Lambda_DNA-bd_dom_sf"/>
</dbReference>
<dbReference type="SMART" id="SM00354">
    <property type="entry name" value="HTH_LACI"/>
    <property type="match status" value="1"/>
</dbReference>
<dbReference type="AlphaFoldDB" id="A0A2V3DS45"/>
<organism evidence="4 5">
    <name type="scientific">Arthrobacter psychrochitiniphilus</name>
    <dbReference type="NCBI Taxonomy" id="291045"/>
    <lineage>
        <taxon>Bacteria</taxon>
        <taxon>Bacillati</taxon>
        <taxon>Actinomycetota</taxon>
        <taxon>Actinomycetes</taxon>
        <taxon>Micrococcales</taxon>
        <taxon>Micrococcaceae</taxon>
        <taxon>Arthrobacter</taxon>
    </lineage>
</organism>
<reference evidence="4 5" key="1">
    <citation type="submission" date="2018-05" db="EMBL/GenBank/DDBJ databases">
        <title>Genetic diversity of glacier-inhabiting Cryobacterium bacteria in China and description of Cryobacterium mengkeensis sp. nov. and Arthrobacter glacialis sp. nov.</title>
        <authorList>
            <person name="Liu Q."/>
            <person name="Xin Y.-H."/>
        </authorList>
    </citation>
    <scope>NUCLEOTIDE SEQUENCE [LARGE SCALE GENOMIC DNA]</scope>
    <source>
        <strain evidence="4 5">GP3</strain>
    </source>
</reference>
<keyword evidence="5" id="KW-1185">Reference proteome</keyword>
<evidence type="ECO:0000256" key="1">
    <source>
        <dbReference type="ARBA" id="ARBA00023015"/>
    </source>
</evidence>
<dbReference type="Gene3D" id="3.40.50.2300">
    <property type="match status" value="2"/>
</dbReference>
<dbReference type="CDD" id="cd01392">
    <property type="entry name" value="HTH_LacI"/>
    <property type="match status" value="1"/>
</dbReference>
<comment type="caution">
    <text evidence="4">The sequence shown here is derived from an EMBL/GenBank/DDBJ whole genome shotgun (WGS) entry which is preliminary data.</text>
</comment>
<dbReference type="InterPro" id="IPR000843">
    <property type="entry name" value="HTH_LacI"/>
</dbReference>
<dbReference type="InterPro" id="IPR046335">
    <property type="entry name" value="LacI/GalR-like_sensor"/>
</dbReference>
<evidence type="ECO:0000256" key="3">
    <source>
        <dbReference type="ARBA" id="ARBA00023163"/>
    </source>
</evidence>
<proteinExistence type="predicted"/>
<dbReference type="Proteomes" id="UP000246303">
    <property type="component" value="Unassembled WGS sequence"/>
</dbReference>
<sequence>MSVSIEDVAKRAEVSTATVSRALRGLPKVSPATRERVLAVAAELGYVPSPSATGLATGRTKTVGVLMPFVDRWYFGHALEGVDQELRSRGYNLLLLSLGGYLHGNKRRFTEQMVRKQIDGLVVLCMGLSQSELEELAKTQMPVVAVGGPIEGCVGVHIDDFAAATAATTHLIDLGHRKIAHLRGGVKDEINFVVPGLRAEGFAATMRSAGLELRPEFSVAGDFTAAQGAAAAGRIFDLPGEKPTAVFCGSDEMALGLMFEARRRGIRIPEDLSVVGIDNHDFSVLAGLTTIAQDPVEHGRQAAAILLDAVEGKPEAITQKYMPFQLLKRESTARLPS</sequence>
<dbReference type="InterPro" id="IPR028082">
    <property type="entry name" value="Peripla_BP_I"/>
</dbReference>
<dbReference type="GO" id="GO:0003700">
    <property type="term" value="F:DNA-binding transcription factor activity"/>
    <property type="evidence" value="ECO:0007669"/>
    <property type="project" value="TreeGrafter"/>
</dbReference>
<name>A0A2V3DS45_9MICC</name>
<dbReference type="PROSITE" id="PS00356">
    <property type="entry name" value="HTH_LACI_1"/>
    <property type="match status" value="1"/>
</dbReference>
<keyword evidence="3" id="KW-0804">Transcription</keyword>
<gene>
    <name evidence="4" type="ORF">CVS29_08420</name>
</gene>
<dbReference type="PANTHER" id="PTHR30146">
    <property type="entry name" value="LACI-RELATED TRANSCRIPTIONAL REPRESSOR"/>
    <property type="match status" value="1"/>
</dbReference>
<dbReference type="SUPFAM" id="SSF47413">
    <property type="entry name" value="lambda repressor-like DNA-binding domains"/>
    <property type="match status" value="1"/>
</dbReference>
<dbReference type="Pfam" id="PF00356">
    <property type="entry name" value="LacI"/>
    <property type="match status" value="1"/>
</dbReference>
<keyword evidence="1" id="KW-0805">Transcription regulation</keyword>
<evidence type="ECO:0000313" key="5">
    <source>
        <dbReference type="Proteomes" id="UP000246303"/>
    </source>
</evidence>
<evidence type="ECO:0000313" key="4">
    <source>
        <dbReference type="EMBL" id="PXA66007.1"/>
    </source>
</evidence>